<keyword evidence="1" id="KW-0547">Nucleotide-binding</keyword>
<feature type="signal peptide" evidence="3">
    <location>
        <begin position="1"/>
        <end position="21"/>
    </location>
</feature>
<reference evidence="4 5" key="1">
    <citation type="submission" date="2019-03" db="EMBL/GenBank/DDBJ databases">
        <title>Genomic Encyclopedia of Type Strains, Phase IV (KMG-IV): sequencing the most valuable type-strain genomes for metagenomic binning, comparative biology and taxonomic classification.</title>
        <authorList>
            <person name="Goeker M."/>
        </authorList>
    </citation>
    <scope>NUCLEOTIDE SEQUENCE [LARGE SCALE GENOMIC DNA]</scope>
    <source>
        <strain evidence="4 5">DSM 654</strain>
    </source>
</reference>
<comment type="caution">
    <text evidence="4">The sequence shown here is derived from an EMBL/GenBank/DDBJ whole genome shotgun (WGS) entry which is preliminary data.</text>
</comment>
<dbReference type="PROSITE" id="PS51257">
    <property type="entry name" value="PROKAR_LIPOPROTEIN"/>
    <property type="match status" value="1"/>
</dbReference>
<evidence type="ECO:0000256" key="3">
    <source>
        <dbReference type="SAM" id="SignalP"/>
    </source>
</evidence>
<dbReference type="Proteomes" id="UP000295110">
    <property type="component" value="Unassembled WGS sequence"/>
</dbReference>
<keyword evidence="2" id="KW-0342">GTP-binding</keyword>
<evidence type="ECO:0000313" key="5">
    <source>
        <dbReference type="Proteomes" id="UP000295110"/>
    </source>
</evidence>
<evidence type="ECO:0000256" key="1">
    <source>
        <dbReference type="ARBA" id="ARBA00022741"/>
    </source>
</evidence>
<dbReference type="Gene3D" id="2.40.30.10">
    <property type="entry name" value="Translation factors"/>
    <property type="match status" value="1"/>
</dbReference>
<feature type="chain" id="PRO_5020564907" description="Lipoprotein" evidence="3">
    <location>
        <begin position="22"/>
        <end position="136"/>
    </location>
</feature>
<proteinExistence type="predicted"/>
<evidence type="ECO:0000313" key="4">
    <source>
        <dbReference type="EMBL" id="TCU93794.1"/>
    </source>
</evidence>
<dbReference type="EMBL" id="SMBU01000018">
    <property type="protein sequence ID" value="TCU93794.1"/>
    <property type="molecule type" value="Genomic_DNA"/>
</dbReference>
<organism evidence="4 5">
    <name type="scientific">Roseateles saccharophilus</name>
    <name type="common">Pseudomonas saccharophila</name>
    <dbReference type="NCBI Taxonomy" id="304"/>
    <lineage>
        <taxon>Bacteria</taxon>
        <taxon>Pseudomonadati</taxon>
        <taxon>Pseudomonadota</taxon>
        <taxon>Betaproteobacteria</taxon>
        <taxon>Burkholderiales</taxon>
        <taxon>Sphaerotilaceae</taxon>
        <taxon>Roseateles</taxon>
    </lineage>
</organism>
<gene>
    <name evidence="4" type="ORF">EV671_101853</name>
</gene>
<dbReference type="GO" id="GO:0005525">
    <property type="term" value="F:GTP binding"/>
    <property type="evidence" value="ECO:0007669"/>
    <property type="project" value="UniProtKB-KW"/>
</dbReference>
<sequence>MDKRKHGAAGLAASVATAVMAAGCLGTGDEPKPAAPVAYGAGASISVSLTLLKADAEAGRSAPIVNNHQAQVRFAPEAEEVHCRVELPSSFPSLEPGRTSNASLICDAAVSVERVQPGFELLEDGRLVGKGVVIVP</sequence>
<accession>A0A4R3UUS2</accession>
<name>A0A4R3UUS2_ROSSA</name>
<keyword evidence="3" id="KW-0732">Signal</keyword>
<dbReference type="AlphaFoldDB" id="A0A4R3UUS2"/>
<protein>
    <recommendedName>
        <fullName evidence="6">Lipoprotein</fullName>
    </recommendedName>
</protein>
<dbReference type="SUPFAM" id="SSF50465">
    <property type="entry name" value="EF-Tu/eEF-1alpha/eIF2-gamma C-terminal domain"/>
    <property type="match status" value="1"/>
</dbReference>
<keyword evidence="5" id="KW-1185">Reference proteome</keyword>
<dbReference type="RefSeq" id="WP_132573283.1">
    <property type="nucleotide sequence ID" value="NZ_CBCSGL010000040.1"/>
</dbReference>
<dbReference type="InterPro" id="IPR009001">
    <property type="entry name" value="Transl_elong_EF1A/Init_IF2_C"/>
</dbReference>
<evidence type="ECO:0008006" key="6">
    <source>
        <dbReference type="Google" id="ProtNLM"/>
    </source>
</evidence>
<evidence type="ECO:0000256" key="2">
    <source>
        <dbReference type="ARBA" id="ARBA00023134"/>
    </source>
</evidence>